<proteinExistence type="inferred from homology"/>
<dbReference type="KEGG" id="spu:764499"/>
<dbReference type="RefSeq" id="XP_030843133.1">
    <property type="nucleotide sequence ID" value="XM_030987273.1"/>
</dbReference>
<reference evidence="7" key="2">
    <citation type="submission" date="2021-01" db="UniProtKB">
        <authorList>
            <consortium name="EnsemblMetazoa"/>
        </authorList>
    </citation>
    <scope>IDENTIFICATION</scope>
</reference>
<keyword evidence="2 6" id="KW-0812">Transmembrane</keyword>
<sequence>MAGYSPIKLLSMPYGSHDHELYNYGQKHFNCSVEPYYVPWIWTLFGECVTNAVEYTGFILGLIQLLCWILVMFPQFYENFKRGKMDEAIAPAFLILWMFGDLSNLVGCLLTHQLFTQLATAVYYLFMDALIISQFTYYYFKNKKNKVYVVDSSQENPAVQTRDQDHSHIIYCCTFLLSTSLLVSLPWQQGQSSSPLRSSGTGRSLLSVVDSNTSNTTEPPCLLYYKGNCVFFDSLDIFGYVCGCLSGVFYVGSRIPQLIQNYRRQSVEGVSILMFILTVTGNVFYGASVLMEDTSTVFLIRHLPWLVGSLGTLFFDCIMLTQFARFRYCRSERLRSAHEDEDRKKLLNGVNGANGSL</sequence>
<dbReference type="InterPro" id="IPR006603">
    <property type="entry name" value="PQ-loop_rpt"/>
</dbReference>
<dbReference type="GO" id="GO:0015174">
    <property type="term" value="F:basic amino acid transmembrane transporter activity"/>
    <property type="evidence" value="ECO:0000318"/>
    <property type="project" value="GO_Central"/>
</dbReference>
<feature type="transmembrane region" description="Helical" evidence="6">
    <location>
        <begin position="305"/>
        <end position="326"/>
    </location>
</feature>
<dbReference type="PANTHER" id="PTHR16201:SF34">
    <property type="entry name" value="LYSOSOMAL AMINO ACID TRANSPORTER 1"/>
    <property type="match status" value="1"/>
</dbReference>
<dbReference type="GeneID" id="764499"/>
<feature type="transmembrane region" description="Helical" evidence="6">
    <location>
        <begin position="237"/>
        <end position="255"/>
    </location>
</feature>
<dbReference type="AlphaFoldDB" id="A0A7M7NXH7"/>
<evidence type="ECO:0000256" key="6">
    <source>
        <dbReference type="SAM" id="Phobius"/>
    </source>
</evidence>
<feature type="transmembrane region" description="Helical" evidence="6">
    <location>
        <begin position="169"/>
        <end position="187"/>
    </location>
</feature>
<feature type="transmembrane region" description="Helical" evidence="6">
    <location>
        <begin position="121"/>
        <end position="140"/>
    </location>
</feature>
<comment type="similarity">
    <text evidence="5">Belongs to the laat-1 family.</text>
</comment>
<organism evidence="7 8">
    <name type="scientific">Strongylocentrotus purpuratus</name>
    <name type="common">Purple sea urchin</name>
    <dbReference type="NCBI Taxonomy" id="7668"/>
    <lineage>
        <taxon>Eukaryota</taxon>
        <taxon>Metazoa</taxon>
        <taxon>Echinodermata</taxon>
        <taxon>Eleutherozoa</taxon>
        <taxon>Echinozoa</taxon>
        <taxon>Echinoidea</taxon>
        <taxon>Euechinoidea</taxon>
        <taxon>Echinacea</taxon>
        <taxon>Camarodonta</taxon>
        <taxon>Echinidea</taxon>
        <taxon>Strongylocentrotidae</taxon>
        <taxon>Strongylocentrotus</taxon>
    </lineage>
</organism>
<dbReference type="Gene3D" id="1.20.1280.290">
    <property type="match status" value="2"/>
</dbReference>
<dbReference type="InParanoid" id="A0A7M7NXH7"/>
<keyword evidence="3 6" id="KW-1133">Transmembrane helix</keyword>
<evidence type="ECO:0008006" key="9">
    <source>
        <dbReference type="Google" id="ProtNLM"/>
    </source>
</evidence>
<dbReference type="RefSeq" id="XP_030843132.1">
    <property type="nucleotide sequence ID" value="XM_030987272.1"/>
</dbReference>
<dbReference type="EnsemblMetazoa" id="XM_030987271">
    <property type="protein sequence ID" value="XP_030843131"/>
    <property type="gene ID" value="LOC764499"/>
</dbReference>
<evidence type="ECO:0000256" key="2">
    <source>
        <dbReference type="ARBA" id="ARBA00022692"/>
    </source>
</evidence>
<comment type="subcellular location">
    <subcellularLocation>
        <location evidence="1">Membrane</location>
        <topology evidence="1">Multi-pass membrane protein</topology>
    </subcellularLocation>
</comment>
<protein>
    <recommendedName>
        <fullName evidence="9">Lysosomal amino acid transporter 1 homolog</fullName>
    </recommendedName>
</protein>
<evidence type="ECO:0000313" key="7">
    <source>
        <dbReference type="EnsemblMetazoa" id="XP_030843132"/>
    </source>
</evidence>
<dbReference type="PANTHER" id="PTHR16201">
    <property type="entry name" value="SEVEN TRANSMEMBRANE PROTEIN 1-RELATED"/>
    <property type="match status" value="1"/>
</dbReference>
<keyword evidence="8" id="KW-1185">Reference proteome</keyword>
<dbReference type="Pfam" id="PF04193">
    <property type="entry name" value="PQ-loop"/>
    <property type="match status" value="2"/>
</dbReference>
<dbReference type="OMA" id="ISQCVYY"/>
<dbReference type="EnsemblMetazoa" id="XM_030987272">
    <property type="protein sequence ID" value="XP_030843132"/>
    <property type="gene ID" value="LOC764499"/>
</dbReference>
<dbReference type="InterPro" id="IPR051415">
    <property type="entry name" value="LAAT-1"/>
</dbReference>
<dbReference type="SMART" id="SM00679">
    <property type="entry name" value="CTNS"/>
    <property type="match status" value="2"/>
</dbReference>
<feature type="transmembrane region" description="Helical" evidence="6">
    <location>
        <begin position="89"/>
        <end position="115"/>
    </location>
</feature>
<dbReference type="EnsemblMetazoa" id="XM_030987273">
    <property type="protein sequence ID" value="XP_030843133"/>
    <property type="gene ID" value="LOC764499"/>
</dbReference>
<feature type="transmembrane region" description="Helical" evidence="6">
    <location>
        <begin position="267"/>
        <end position="285"/>
    </location>
</feature>
<reference evidence="8" key="1">
    <citation type="submission" date="2015-02" db="EMBL/GenBank/DDBJ databases">
        <title>Genome sequencing for Strongylocentrotus purpuratus.</title>
        <authorList>
            <person name="Murali S."/>
            <person name="Liu Y."/>
            <person name="Vee V."/>
            <person name="English A."/>
            <person name="Wang M."/>
            <person name="Skinner E."/>
            <person name="Han Y."/>
            <person name="Muzny D.M."/>
            <person name="Worley K.C."/>
            <person name="Gibbs R.A."/>
        </authorList>
    </citation>
    <scope>NUCLEOTIDE SEQUENCE</scope>
</reference>
<feature type="transmembrane region" description="Helical" evidence="6">
    <location>
        <begin position="55"/>
        <end position="77"/>
    </location>
</feature>
<dbReference type="FunFam" id="1.20.1280.290:FF:000009">
    <property type="entry name" value="PQ loop repeat family protein"/>
    <property type="match status" value="1"/>
</dbReference>
<evidence type="ECO:0000256" key="3">
    <source>
        <dbReference type="ARBA" id="ARBA00022989"/>
    </source>
</evidence>
<accession>A0A7M7NXH7</accession>
<dbReference type="Proteomes" id="UP000007110">
    <property type="component" value="Unassembled WGS sequence"/>
</dbReference>
<dbReference type="GO" id="GO:0016020">
    <property type="term" value="C:membrane"/>
    <property type="evidence" value="ECO:0000318"/>
    <property type="project" value="GO_Central"/>
</dbReference>
<dbReference type="CTD" id="54896"/>
<dbReference type="OrthoDB" id="8048523at2759"/>
<dbReference type="RefSeq" id="XP_030843131.1">
    <property type="nucleotide sequence ID" value="XM_030987271.1"/>
</dbReference>
<evidence type="ECO:0000256" key="4">
    <source>
        <dbReference type="ARBA" id="ARBA00023136"/>
    </source>
</evidence>
<evidence type="ECO:0000256" key="1">
    <source>
        <dbReference type="ARBA" id="ARBA00004141"/>
    </source>
</evidence>
<keyword evidence="4 6" id="KW-0472">Membrane</keyword>
<evidence type="ECO:0000256" key="5">
    <source>
        <dbReference type="ARBA" id="ARBA00038039"/>
    </source>
</evidence>
<dbReference type="GO" id="GO:0098852">
    <property type="term" value="C:lytic vacuole membrane"/>
    <property type="evidence" value="ECO:0007669"/>
    <property type="project" value="UniProtKB-ARBA"/>
</dbReference>
<evidence type="ECO:0000313" key="8">
    <source>
        <dbReference type="Proteomes" id="UP000007110"/>
    </source>
</evidence>
<name>A0A7M7NXH7_STRPU</name>